<evidence type="ECO:0000256" key="1">
    <source>
        <dbReference type="SAM" id="Coils"/>
    </source>
</evidence>
<evidence type="ECO:0000313" key="3">
    <source>
        <dbReference type="Proteomes" id="UP000789901"/>
    </source>
</evidence>
<feature type="coiled-coil region" evidence="1">
    <location>
        <begin position="128"/>
        <end position="182"/>
    </location>
</feature>
<dbReference type="Proteomes" id="UP000789901">
    <property type="component" value="Unassembled WGS sequence"/>
</dbReference>
<proteinExistence type="predicted"/>
<evidence type="ECO:0000313" key="2">
    <source>
        <dbReference type="EMBL" id="CAG8564393.1"/>
    </source>
</evidence>
<reference evidence="2 3" key="1">
    <citation type="submission" date="2021-06" db="EMBL/GenBank/DDBJ databases">
        <authorList>
            <person name="Kallberg Y."/>
            <person name="Tangrot J."/>
            <person name="Rosling A."/>
        </authorList>
    </citation>
    <scope>NUCLEOTIDE SEQUENCE [LARGE SCALE GENOMIC DNA]</scope>
    <source>
        <strain evidence="2 3">120-4 pot B 10/14</strain>
    </source>
</reference>
<keyword evidence="3" id="KW-1185">Reference proteome</keyword>
<sequence>MDNICVNCEQILAIEIEDDEMEIEDVKIEIDDNTEDIDDYSEYDNYDISDSFINDKEIEEIYTAEEDSNFIFKPICCIAVKLNNERLGKELLANALSYNFKYELLDVDVKNTNIYQKILGSNHIISFSQYMKHQIQKLERMLDSLDNNLIPKISVSSYIKEKQNYIKQIENLEKENKFTKNGAADDNHNISLKKELIKEYYKKSNKITESEEPEIITKFINSYCPERSRGLTFL</sequence>
<dbReference type="EMBL" id="CAJVQB010002159">
    <property type="protein sequence ID" value="CAG8564393.1"/>
    <property type="molecule type" value="Genomic_DNA"/>
</dbReference>
<gene>
    <name evidence="2" type="ORF">GMARGA_LOCUS5175</name>
</gene>
<feature type="non-terminal residue" evidence="2">
    <location>
        <position position="1"/>
    </location>
</feature>
<organism evidence="2 3">
    <name type="scientific">Gigaspora margarita</name>
    <dbReference type="NCBI Taxonomy" id="4874"/>
    <lineage>
        <taxon>Eukaryota</taxon>
        <taxon>Fungi</taxon>
        <taxon>Fungi incertae sedis</taxon>
        <taxon>Mucoromycota</taxon>
        <taxon>Glomeromycotina</taxon>
        <taxon>Glomeromycetes</taxon>
        <taxon>Diversisporales</taxon>
        <taxon>Gigasporaceae</taxon>
        <taxon>Gigaspora</taxon>
    </lineage>
</organism>
<accession>A0ABN7UCS1</accession>
<name>A0ABN7UCS1_GIGMA</name>
<feature type="non-terminal residue" evidence="2">
    <location>
        <position position="234"/>
    </location>
</feature>
<keyword evidence="1" id="KW-0175">Coiled coil</keyword>
<protein>
    <submittedName>
        <fullName evidence="2">28774_t:CDS:1</fullName>
    </submittedName>
</protein>
<comment type="caution">
    <text evidence="2">The sequence shown here is derived from an EMBL/GenBank/DDBJ whole genome shotgun (WGS) entry which is preliminary data.</text>
</comment>